<feature type="domain" description="AAA+ ATPase" evidence="6">
    <location>
        <begin position="353"/>
        <end position="497"/>
    </location>
</feature>
<reference evidence="7 8" key="1">
    <citation type="submission" date="2023-04" db="EMBL/GenBank/DDBJ databases">
        <title>Bacteria Genome Submission.</title>
        <authorList>
            <person name="Isaac P."/>
        </authorList>
    </citation>
    <scope>NUCLEOTIDE SEQUENCE [LARGE SCALE GENOMIC DNA]</scope>
    <source>
        <strain evidence="7 8">SampleS7P1</strain>
    </source>
</reference>
<dbReference type="CDD" id="cd00009">
    <property type="entry name" value="AAA"/>
    <property type="match status" value="1"/>
</dbReference>
<evidence type="ECO:0000313" key="7">
    <source>
        <dbReference type="EMBL" id="WGX74442.1"/>
    </source>
</evidence>
<evidence type="ECO:0000256" key="3">
    <source>
        <dbReference type="ARBA" id="ARBA00023015"/>
    </source>
</evidence>
<keyword evidence="8" id="KW-1185">Reference proteome</keyword>
<dbReference type="PRINTS" id="PR01590">
    <property type="entry name" value="HTHFIS"/>
</dbReference>
<dbReference type="Gene3D" id="3.30.450.20">
    <property type="entry name" value="PAS domain"/>
    <property type="match status" value="1"/>
</dbReference>
<dbReference type="InterPro" id="IPR025944">
    <property type="entry name" value="Sigma_54_int_dom_CS"/>
</dbReference>
<evidence type="ECO:0000256" key="1">
    <source>
        <dbReference type="ARBA" id="ARBA00022741"/>
    </source>
</evidence>
<dbReference type="PANTHER" id="PTHR32071:SF57">
    <property type="entry name" value="C4-DICARBOXYLATE TRANSPORT TRANSCRIPTIONAL REGULATORY PROTEIN DCTD"/>
    <property type="match status" value="1"/>
</dbReference>
<dbReference type="Gene3D" id="1.10.10.60">
    <property type="entry name" value="Homeodomain-like"/>
    <property type="match status" value="1"/>
</dbReference>
<name>A0ABY8R169_PARBF</name>
<accession>A0ABY8R169</accession>
<organism evidence="7 8">
    <name type="scientific">Paraclostridium bifermentans</name>
    <name type="common">Clostridium bifermentans</name>
    <dbReference type="NCBI Taxonomy" id="1490"/>
    <lineage>
        <taxon>Bacteria</taxon>
        <taxon>Bacillati</taxon>
        <taxon>Bacillota</taxon>
        <taxon>Clostridia</taxon>
        <taxon>Peptostreptococcales</taxon>
        <taxon>Peptostreptococcaceae</taxon>
        <taxon>Paraclostridium</taxon>
    </lineage>
</organism>
<dbReference type="InterPro" id="IPR027417">
    <property type="entry name" value="P-loop_NTPase"/>
</dbReference>
<dbReference type="InterPro" id="IPR025662">
    <property type="entry name" value="Sigma_54_int_dom_ATP-bd_1"/>
</dbReference>
<keyword evidence="1" id="KW-0547">Nucleotide-binding</keyword>
<dbReference type="Gene3D" id="3.40.50.300">
    <property type="entry name" value="P-loop containing nucleotide triphosphate hydrolases"/>
    <property type="match status" value="1"/>
</dbReference>
<dbReference type="Gene3D" id="3.30.450.40">
    <property type="match status" value="1"/>
</dbReference>
<evidence type="ECO:0000256" key="5">
    <source>
        <dbReference type="ARBA" id="ARBA00023163"/>
    </source>
</evidence>
<dbReference type="PANTHER" id="PTHR32071">
    <property type="entry name" value="TRANSCRIPTIONAL REGULATORY PROTEIN"/>
    <property type="match status" value="1"/>
</dbReference>
<dbReference type="InterPro" id="IPR058031">
    <property type="entry name" value="AAA_lid_NorR"/>
</dbReference>
<dbReference type="InterPro" id="IPR029016">
    <property type="entry name" value="GAF-like_dom_sf"/>
</dbReference>
<dbReference type="InterPro" id="IPR009057">
    <property type="entry name" value="Homeodomain-like_sf"/>
</dbReference>
<dbReference type="Proteomes" id="UP001239169">
    <property type="component" value="Chromosome"/>
</dbReference>
<dbReference type="SUPFAM" id="SSF46689">
    <property type="entry name" value="Homeodomain-like"/>
    <property type="match status" value="1"/>
</dbReference>
<dbReference type="InterPro" id="IPR025943">
    <property type="entry name" value="Sigma_54_int_dom_ATP-bd_2"/>
</dbReference>
<dbReference type="Pfam" id="PF01590">
    <property type="entry name" value="GAF"/>
    <property type="match status" value="1"/>
</dbReference>
<dbReference type="EMBL" id="CP124685">
    <property type="protein sequence ID" value="WGX74442.1"/>
    <property type="molecule type" value="Genomic_DNA"/>
</dbReference>
<keyword evidence="4" id="KW-0238">DNA-binding</keyword>
<evidence type="ECO:0000256" key="4">
    <source>
        <dbReference type="ARBA" id="ARBA00023125"/>
    </source>
</evidence>
<protein>
    <submittedName>
        <fullName evidence="7">Sigma-54-dependent Fis family transcriptional regulator</fullName>
    </submittedName>
</protein>
<dbReference type="InterPro" id="IPR002197">
    <property type="entry name" value="HTH_Fis"/>
</dbReference>
<dbReference type="SMART" id="SM00382">
    <property type="entry name" value="AAA"/>
    <property type="match status" value="1"/>
</dbReference>
<dbReference type="Pfam" id="PF00158">
    <property type="entry name" value="Sigma54_activat"/>
    <property type="match status" value="1"/>
</dbReference>
<dbReference type="Pfam" id="PF02954">
    <property type="entry name" value="HTH_8"/>
    <property type="match status" value="1"/>
</dbReference>
<dbReference type="PROSITE" id="PS00676">
    <property type="entry name" value="SIGMA54_INTERACT_2"/>
    <property type="match status" value="1"/>
</dbReference>
<dbReference type="Gene3D" id="1.10.8.60">
    <property type="match status" value="1"/>
</dbReference>
<dbReference type="InterPro" id="IPR002078">
    <property type="entry name" value="Sigma_54_int"/>
</dbReference>
<dbReference type="InterPro" id="IPR035965">
    <property type="entry name" value="PAS-like_dom_sf"/>
</dbReference>
<keyword evidence="5" id="KW-0804">Transcription</keyword>
<proteinExistence type="predicted"/>
<dbReference type="InterPro" id="IPR003018">
    <property type="entry name" value="GAF"/>
</dbReference>
<keyword evidence="3" id="KW-0805">Transcription regulation</keyword>
<evidence type="ECO:0000259" key="6">
    <source>
        <dbReference type="SMART" id="SM00382"/>
    </source>
</evidence>
<sequence length="668" mass="76085">MGDYISFIKNAWKRFINTGEVDLSVRKDIRDSWIRCKSYGVDYNNGCGSVKYDNIKLLIEKNSELISVSKPIMEGIYSMVAGSGFAIMLADKDGYIIEVIGDKDIMDRANELNFLKGELWTENIVGTNAIGTAIYLNKPIQTIGAEHYGKNQHSWTCSASPIYDEDNNLIGCINMSGNYYDAHSHTLGIVTAAAKSIQNQLALTLSYKLLNITFDSISEGMIVVNQDLSIKKVNGRALKILNTSLDNLIKVNVENILKDIDFYEILNEDKRVTNIECDFYINSNRIKCVVNITTLNTHGNNTGFVITFNEAKKVHKLVNKVVGYKAQYKFEDIITENEKMKAMISFAKKISKTDCNILIEGESGTGKELVAQSIHNFSERKNGPFVAINCASIPRELVESELFGYEKGAFTGASKEGHPGKFELADGGTIFLDEIGELPLDTQSKLLRVLDNGKVIRVGGTYEKQLDVRIIGATNRILKNEIAIKNFREDLYYRLSVMNINTIPLRERIDDIYVLVNHFVEKLNYKSKSNNVEVSFSYIQELKKYNWPGNIRELRNVIERDYYLSENNLISISRLDNINMFKDEENKEKEIIPLDCLEKKAIQEAMKKCNGNMVMVSKLLNIGRSTLYRKINKYNMMYQNETKIYSVSKWDSKCIKMIHLLFLFYINL</sequence>
<dbReference type="SUPFAM" id="SSF55785">
    <property type="entry name" value="PYP-like sensor domain (PAS domain)"/>
    <property type="match status" value="1"/>
</dbReference>
<dbReference type="PROSITE" id="PS00675">
    <property type="entry name" value="SIGMA54_INTERACT_1"/>
    <property type="match status" value="1"/>
</dbReference>
<dbReference type="SUPFAM" id="SSF52540">
    <property type="entry name" value="P-loop containing nucleoside triphosphate hydrolases"/>
    <property type="match status" value="1"/>
</dbReference>
<dbReference type="PROSITE" id="PS00688">
    <property type="entry name" value="SIGMA54_INTERACT_3"/>
    <property type="match status" value="1"/>
</dbReference>
<gene>
    <name evidence="7" type="ORF">QJS64_09380</name>
</gene>
<dbReference type="Pfam" id="PF25601">
    <property type="entry name" value="AAA_lid_14"/>
    <property type="match status" value="1"/>
</dbReference>
<keyword evidence="2" id="KW-0067">ATP-binding</keyword>
<evidence type="ECO:0000256" key="2">
    <source>
        <dbReference type="ARBA" id="ARBA00022840"/>
    </source>
</evidence>
<dbReference type="InterPro" id="IPR003593">
    <property type="entry name" value="AAA+_ATPase"/>
</dbReference>
<evidence type="ECO:0000313" key="8">
    <source>
        <dbReference type="Proteomes" id="UP001239169"/>
    </source>
</evidence>